<keyword evidence="5" id="KW-0808">Transferase</keyword>
<dbReference type="InterPro" id="IPR020568">
    <property type="entry name" value="Ribosomal_Su5_D2-typ_SF"/>
</dbReference>
<evidence type="ECO:0000256" key="10">
    <source>
        <dbReference type="ARBA" id="ARBA00023098"/>
    </source>
</evidence>
<dbReference type="OrthoDB" id="10262935at2759"/>
<dbReference type="InterPro" id="IPR014721">
    <property type="entry name" value="Ribsml_uS5_D2-typ_fold_subgr"/>
</dbReference>
<evidence type="ECO:0000256" key="6">
    <source>
        <dbReference type="ARBA" id="ARBA00022741"/>
    </source>
</evidence>
<keyword evidence="11" id="KW-0753">Steroid metabolism</keyword>
<dbReference type="PANTHER" id="PTHR31814:SF2">
    <property type="entry name" value="PHOSPHOMEVALONATE KINASE"/>
    <property type="match status" value="1"/>
</dbReference>
<keyword evidence="10" id="KW-0443">Lipid metabolism</keyword>
<dbReference type="Proteomes" id="UP000036987">
    <property type="component" value="Unassembled WGS sequence"/>
</dbReference>
<dbReference type="InterPro" id="IPR016005">
    <property type="entry name" value="Erg8"/>
</dbReference>
<dbReference type="OMA" id="LVIHRTM"/>
<dbReference type="InterPro" id="IPR035102">
    <property type="entry name" value="Phosphomevalonate_kinase"/>
</dbReference>
<evidence type="ECO:0000256" key="4">
    <source>
        <dbReference type="ARBA" id="ARBA00022516"/>
    </source>
</evidence>
<dbReference type="NCBIfam" id="TIGR01219">
    <property type="entry name" value="Pmev_kin_ERG8"/>
    <property type="match status" value="1"/>
</dbReference>
<keyword evidence="6" id="KW-0547">Nucleotide-binding</keyword>
<dbReference type="PANTHER" id="PTHR31814">
    <property type="match status" value="1"/>
</dbReference>
<proteinExistence type="inferred from homology"/>
<dbReference type="EMBL" id="LFYR01000932">
    <property type="protein sequence ID" value="KMZ67008.1"/>
    <property type="molecule type" value="Genomic_DNA"/>
</dbReference>
<comment type="similarity">
    <text evidence="2">Belongs to the GHMP kinase family. Mevalonate kinase subfamily.</text>
</comment>
<dbReference type="EC" id="2.7.4.2" evidence="3"/>
<keyword evidence="14" id="KW-1185">Reference proteome</keyword>
<dbReference type="STRING" id="29655.A0A0K9PD65"/>
<dbReference type="InterPro" id="IPR036554">
    <property type="entry name" value="GHMP_kinase_C_sf"/>
</dbReference>
<evidence type="ECO:0000313" key="14">
    <source>
        <dbReference type="Proteomes" id="UP000036987"/>
    </source>
</evidence>
<evidence type="ECO:0000256" key="3">
    <source>
        <dbReference type="ARBA" id="ARBA00012958"/>
    </source>
</evidence>
<evidence type="ECO:0000313" key="13">
    <source>
        <dbReference type="EMBL" id="KMZ67008.1"/>
    </source>
</evidence>
<reference evidence="14" key="1">
    <citation type="journal article" date="2016" name="Nature">
        <title>The genome of the seagrass Zostera marina reveals angiosperm adaptation to the sea.</title>
        <authorList>
            <person name="Olsen J.L."/>
            <person name="Rouze P."/>
            <person name="Verhelst B."/>
            <person name="Lin Y.-C."/>
            <person name="Bayer T."/>
            <person name="Collen J."/>
            <person name="Dattolo E."/>
            <person name="De Paoli E."/>
            <person name="Dittami S."/>
            <person name="Maumus F."/>
            <person name="Michel G."/>
            <person name="Kersting A."/>
            <person name="Lauritano C."/>
            <person name="Lohaus R."/>
            <person name="Toepel M."/>
            <person name="Tonon T."/>
            <person name="Vanneste K."/>
            <person name="Amirebrahimi M."/>
            <person name="Brakel J."/>
            <person name="Bostroem C."/>
            <person name="Chovatia M."/>
            <person name="Grimwood J."/>
            <person name="Jenkins J.W."/>
            <person name="Jueterbock A."/>
            <person name="Mraz A."/>
            <person name="Stam W.T."/>
            <person name="Tice H."/>
            <person name="Bornberg-Bauer E."/>
            <person name="Green P.J."/>
            <person name="Pearson G.A."/>
            <person name="Procaccini G."/>
            <person name="Duarte C.M."/>
            <person name="Schmutz J."/>
            <person name="Reusch T.B.H."/>
            <person name="Van de Peer Y."/>
        </authorList>
    </citation>
    <scope>NUCLEOTIDE SEQUENCE [LARGE SCALE GENOMIC DNA]</scope>
    <source>
        <strain evidence="14">cv. Finnish</strain>
    </source>
</reference>
<dbReference type="Gene3D" id="3.30.230.10">
    <property type="match status" value="1"/>
</dbReference>
<evidence type="ECO:0000256" key="1">
    <source>
        <dbReference type="ARBA" id="ARBA00005017"/>
    </source>
</evidence>
<name>A0A0K9PD65_ZOSMR</name>
<keyword evidence="4" id="KW-0444">Lipid biosynthesis</keyword>
<evidence type="ECO:0000259" key="12">
    <source>
        <dbReference type="Pfam" id="PF00288"/>
    </source>
</evidence>
<dbReference type="UniPathway" id="UPA00057">
    <property type="reaction ID" value="UER00099"/>
</dbReference>
<dbReference type="GO" id="GO:0010142">
    <property type="term" value="P:farnesyl diphosphate biosynthetic process, mevalonate pathway"/>
    <property type="evidence" value="ECO:0000318"/>
    <property type="project" value="GO_Central"/>
</dbReference>
<evidence type="ECO:0000256" key="7">
    <source>
        <dbReference type="ARBA" id="ARBA00022777"/>
    </source>
</evidence>
<keyword evidence="7 13" id="KW-0418">Kinase</keyword>
<sequence length="546" mass="59290">MQAVIASAPGKVLITGGYLILEKPNAGIVLSTTARFYTIVKPLRKEVEPGSWAWGWTDVKVISPQLSREVDYKMSMNHFTLQLISPRNSSNPFVEQAIQYAIAAAKMSFSEKDKNDAFDRLLLQGIHITILGSNDFYSFRNQIEALGLPLLPETLSTIPPFSPLTLNTGSSNGTNSGDNCKPEVAKTGLGSSAAMTVSVVAAILHYLKAISLPILDSNLSEDNANNSGLDLVHAIAQSAHCMAQGKIGSGFDVSAAVYGSQRYIRFSPTILSSAQVVSPFSKQLLDIVNNIINQNWDHEKTLFSLPPLMTLLLGEPGSEGSSTPSMVGAVKKWQNFDSCGSTEIYKSLAEANLMLEIQFKALSMFAREHWEIYKYVILNCSGHKSGKWRGLVVDQLQESIVKTLIGAREAFLQIRSHMQKMGMAACVPIEPESQTQILNSTMNLEGVLLAGVPGAGGYDAIFAITLGESDKTVSKTWSSAGILPLLVSEDPRGVSLESNDPQVHQFQCLEMILRSGEGIHALRLRFGSDACYIASFSTTSCESKNR</sequence>
<dbReference type="Gene3D" id="3.30.70.890">
    <property type="entry name" value="GHMP kinase, C-terminal domain"/>
    <property type="match status" value="1"/>
</dbReference>
<evidence type="ECO:0000256" key="11">
    <source>
        <dbReference type="ARBA" id="ARBA00023221"/>
    </source>
</evidence>
<evidence type="ECO:0000256" key="2">
    <source>
        <dbReference type="ARBA" id="ARBA00006495"/>
    </source>
</evidence>
<dbReference type="GO" id="GO:0005524">
    <property type="term" value="F:ATP binding"/>
    <property type="evidence" value="ECO:0007669"/>
    <property type="project" value="UniProtKB-KW"/>
</dbReference>
<dbReference type="SUPFAM" id="SSF54211">
    <property type="entry name" value="Ribosomal protein S5 domain 2-like"/>
    <property type="match status" value="1"/>
</dbReference>
<dbReference type="GO" id="GO:0019287">
    <property type="term" value="P:isopentenyl diphosphate biosynthetic process, mevalonate pathway"/>
    <property type="evidence" value="ECO:0000318"/>
    <property type="project" value="GO_Central"/>
</dbReference>
<comment type="pathway">
    <text evidence="1">Isoprenoid biosynthesis; isopentenyl diphosphate biosynthesis via mevalonate pathway; isopentenyl diphosphate from (R)-mevalonate: step 2/3.</text>
</comment>
<dbReference type="Pfam" id="PF00288">
    <property type="entry name" value="GHMP_kinases_N"/>
    <property type="match status" value="1"/>
</dbReference>
<comment type="caution">
    <text evidence="13">The sequence shown here is derived from an EMBL/GenBank/DDBJ whole genome shotgun (WGS) entry which is preliminary data.</text>
</comment>
<organism evidence="13 14">
    <name type="scientific">Zostera marina</name>
    <name type="common">Eelgrass</name>
    <dbReference type="NCBI Taxonomy" id="29655"/>
    <lineage>
        <taxon>Eukaryota</taxon>
        <taxon>Viridiplantae</taxon>
        <taxon>Streptophyta</taxon>
        <taxon>Embryophyta</taxon>
        <taxon>Tracheophyta</taxon>
        <taxon>Spermatophyta</taxon>
        <taxon>Magnoliopsida</taxon>
        <taxon>Liliopsida</taxon>
        <taxon>Zosteraceae</taxon>
        <taxon>Zostera</taxon>
    </lineage>
</organism>
<accession>A0A0K9PD65</accession>
<evidence type="ECO:0000256" key="5">
    <source>
        <dbReference type="ARBA" id="ARBA00022679"/>
    </source>
</evidence>
<dbReference type="InterPro" id="IPR006204">
    <property type="entry name" value="GHMP_kinase_N_dom"/>
</dbReference>
<dbReference type="GO" id="GO:0005777">
    <property type="term" value="C:peroxisome"/>
    <property type="evidence" value="ECO:0000318"/>
    <property type="project" value="GO_Central"/>
</dbReference>
<dbReference type="GO" id="GO:0006694">
    <property type="term" value="P:steroid biosynthetic process"/>
    <property type="evidence" value="ECO:0007669"/>
    <property type="project" value="UniProtKB-KW"/>
</dbReference>
<keyword evidence="8" id="KW-0067">ATP-binding</keyword>
<keyword evidence="9" id="KW-0752">Steroid biosynthesis</keyword>
<evidence type="ECO:0000256" key="8">
    <source>
        <dbReference type="ARBA" id="ARBA00022840"/>
    </source>
</evidence>
<feature type="domain" description="GHMP kinase N-terminal" evidence="12">
    <location>
        <begin position="186"/>
        <end position="259"/>
    </location>
</feature>
<dbReference type="PIRSF" id="PIRSF017288">
    <property type="entry name" value="PMK_GHMP_euk"/>
    <property type="match status" value="1"/>
</dbReference>
<protein>
    <recommendedName>
        <fullName evidence="3">phosphomevalonate kinase</fullName>
        <ecNumber evidence="3">2.7.4.2</ecNumber>
    </recommendedName>
</protein>
<gene>
    <name evidence="13" type="ORF">ZOSMA_27G00550</name>
</gene>
<dbReference type="GO" id="GO:0004631">
    <property type="term" value="F:phosphomevalonate kinase activity"/>
    <property type="evidence" value="ECO:0000318"/>
    <property type="project" value="GO_Central"/>
</dbReference>
<dbReference type="AlphaFoldDB" id="A0A0K9PD65"/>
<evidence type="ECO:0000256" key="9">
    <source>
        <dbReference type="ARBA" id="ARBA00022955"/>
    </source>
</evidence>